<name>A0A2Z7AVG4_9LAMI</name>
<evidence type="ECO:0000313" key="2">
    <source>
        <dbReference type="EMBL" id="KZV25901.1"/>
    </source>
</evidence>
<protein>
    <submittedName>
        <fullName evidence="2">Uncharacterized protein</fullName>
    </submittedName>
</protein>
<keyword evidence="3" id="KW-1185">Reference proteome</keyword>
<evidence type="ECO:0000313" key="3">
    <source>
        <dbReference type="Proteomes" id="UP000250235"/>
    </source>
</evidence>
<sequence>MTPLGLDVTHTDQGNPKQGKDTRSNLSTKSTIKQQSYHTMQYSKCAMHEGYQELSVGKNKSTTTQLCTSHHHPAIFRCDDSADHHRTVVFRRDNSVGHHIKSSVGPFTHDDSAVRSQRAKELNSQRNQAQYVCVNAQQTHA</sequence>
<dbReference type="EMBL" id="KV011807">
    <property type="protein sequence ID" value="KZV25901.1"/>
    <property type="molecule type" value="Genomic_DNA"/>
</dbReference>
<evidence type="ECO:0000256" key="1">
    <source>
        <dbReference type="SAM" id="MobiDB-lite"/>
    </source>
</evidence>
<proteinExistence type="predicted"/>
<reference evidence="2 3" key="1">
    <citation type="journal article" date="2015" name="Proc. Natl. Acad. Sci. U.S.A.">
        <title>The resurrection genome of Boea hygrometrica: A blueprint for survival of dehydration.</title>
        <authorList>
            <person name="Xiao L."/>
            <person name="Yang G."/>
            <person name="Zhang L."/>
            <person name="Yang X."/>
            <person name="Zhao S."/>
            <person name="Ji Z."/>
            <person name="Zhou Q."/>
            <person name="Hu M."/>
            <person name="Wang Y."/>
            <person name="Chen M."/>
            <person name="Xu Y."/>
            <person name="Jin H."/>
            <person name="Xiao X."/>
            <person name="Hu G."/>
            <person name="Bao F."/>
            <person name="Hu Y."/>
            <person name="Wan P."/>
            <person name="Li L."/>
            <person name="Deng X."/>
            <person name="Kuang T."/>
            <person name="Xiang C."/>
            <person name="Zhu J.K."/>
            <person name="Oliver M.J."/>
            <person name="He Y."/>
        </authorList>
    </citation>
    <scope>NUCLEOTIDE SEQUENCE [LARGE SCALE GENOMIC DNA]</scope>
    <source>
        <strain evidence="3">cv. XS01</strain>
    </source>
</reference>
<feature type="compositionally biased region" description="Polar residues" evidence="1">
    <location>
        <begin position="24"/>
        <end position="33"/>
    </location>
</feature>
<organism evidence="2 3">
    <name type="scientific">Dorcoceras hygrometricum</name>
    <dbReference type="NCBI Taxonomy" id="472368"/>
    <lineage>
        <taxon>Eukaryota</taxon>
        <taxon>Viridiplantae</taxon>
        <taxon>Streptophyta</taxon>
        <taxon>Embryophyta</taxon>
        <taxon>Tracheophyta</taxon>
        <taxon>Spermatophyta</taxon>
        <taxon>Magnoliopsida</taxon>
        <taxon>eudicotyledons</taxon>
        <taxon>Gunneridae</taxon>
        <taxon>Pentapetalae</taxon>
        <taxon>asterids</taxon>
        <taxon>lamiids</taxon>
        <taxon>Lamiales</taxon>
        <taxon>Gesneriaceae</taxon>
        <taxon>Didymocarpoideae</taxon>
        <taxon>Trichosporeae</taxon>
        <taxon>Loxocarpinae</taxon>
        <taxon>Dorcoceras</taxon>
    </lineage>
</organism>
<feature type="region of interest" description="Disordered" evidence="1">
    <location>
        <begin position="1"/>
        <end position="33"/>
    </location>
</feature>
<gene>
    <name evidence="2" type="ORF">F511_20525</name>
</gene>
<accession>A0A2Z7AVG4</accession>
<dbReference type="Proteomes" id="UP000250235">
    <property type="component" value="Unassembled WGS sequence"/>
</dbReference>
<dbReference type="AlphaFoldDB" id="A0A2Z7AVG4"/>